<reference evidence="2 3" key="1">
    <citation type="journal article" date="2021" name="Int. J. Syst. Evol. Microbiol.">
        <title>Streptococcus vicugnae sp. nov., isolated from faeces of alpacas (Vicugna pacos) and cattle (Bos taurus), Streptococcus zalophi sp. nov., and Streptococcus pacificus sp. nov., isolated from respiratory tract of California sea lions (Zalophus californianus).</title>
        <authorList>
            <person name="Volokhov D.V."/>
            <person name="Zagorodnyaya T.A."/>
            <person name="Shen Z."/>
            <person name="Blom J."/>
            <person name="Furtak V.A."/>
            <person name="Eisenberg T."/>
            <person name="Fan P."/>
            <person name="Jeong K.C."/>
            <person name="Gao Y."/>
            <person name="Zhang S."/>
            <person name="Amselle M."/>
        </authorList>
    </citation>
    <scope>NUCLEOTIDE SEQUENCE [LARGE SCALE GENOMIC DNA]</scope>
    <source>
        <strain evidence="3">CSL7508-lung</strain>
    </source>
</reference>
<evidence type="ECO:0000256" key="1">
    <source>
        <dbReference type="SAM" id="Phobius"/>
    </source>
</evidence>
<dbReference type="Pfam" id="PF17255">
    <property type="entry name" value="EbsA"/>
    <property type="match status" value="1"/>
</dbReference>
<accession>A0A934P8N5</accession>
<dbReference type="AlphaFoldDB" id="A0A934P8N5"/>
<keyword evidence="1" id="KW-0472">Membrane</keyword>
<organism evidence="2 3">
    <name type="scientific">Streptococcus zalophi</name>
    <dbReference type="NCBI Taxonomy" id="640031"/>
    <lineage>
        <taxon>Bacteria</taxon>
        <taxon>Bacillati</taxon>
        <taxon>Bacillota</taxon>
        <taxon>Bacilli</taxon>
        <taxon>Lactobacillales</taxon>
        <taxon>Streptococcaceae</taxon>
        <taxon>Streptococcus</taxon>
    </lineage>
</organism>
<dbReference type="InterPro" id="IPR020215">
    <property type="entry name" value="EbsA-like"/>
</dbReference>
<name>A0A934P8N5_9STRE</name>
<feature type="transmembrane region" description="Helical" evidence="1">
    <location>
        <begin position="20"/>
        <end position="38"/>
    </location>
</feature>
<gene>
    <name evidence="2" type="ORF">JHK64_00155</name>
</gene>
<feature type="transmembrane region" description="Helical" evidence="1">
    <location>
        <begin position="47"/>
        <end position="66"/>
    </location>
</feature>
<evidence type="ECO:0000313" key="3">
    <source>
        <dbReference type="Proteomes" id="UP000644875"/>
    </source>
</evidence>
<keyword evidence="3" id="KW-1185">Reference proteome</keyword>
<protein>
    <submittedName>
        <fullName evidence="2">EbsA family protein</fullName>
    </submittedName>
</protein>
<keyword evidence="1" id="KW-1133">Transmembrane helix</keyword>
<keyword evidence="1" id="KW-0812">Transmembrane</keyword>
<dbReference type="EMBL" id="JAENBP010000001">
    <property type="protein sequence ID" value="MBJ8349039.1"/>
    <property type="molecule type" value="Genomic_DNA"/>
</dbReference>
<sequence length="163" mass="19327">MIKIFGKMRYHFQPELSWLISYWSLTFIPIFIALSLLYEKTSMSSQIFLLFGIFLLLTGFGLHRYFVIEETGYLRIVTLNVFFKKRLLISDISKINVTKSTVTIILKNGEKHLFYMRKWPKKYFLDALVVCDTFQGEVELLDNFIQLDYFETYKDDKKAPTVS</sequence>
<evidence type="ECO:0000313" key="2">
    <source>
        <dbReference type="EMBL" id="MBJ8349039.1"/>
    </source>
</evidence>
<dbReference type="Proteomes" id="UP000644875">
    <property type="component" value="Unassembled WGS sequence"/>
</dbReference>
<dbReference type="RefSeq" id="WP_199566971.1">
    <property type="nucleotide sequence ID" value="NZ_JAENBP010000001.1"/>
</dbReference>
<comment type="caution">
    <text evidence="2">The sequence shown here is derived from an EMBL/GenBank/DDBJ whole genome shotgun (WGS) entry which is preliminary data.</text>
</comment>
<proteinExistence type="predicted"/>